<feature type="transmembrane region" description="Helical" evidence="1">
    <location>
        <begin position="21"/>
        <end position="41"/>
    </location>
</feature>
<keyword evidence="1" id="KW-0812">Transmembrane</keyword>
<dbReference type="PANTHER" id="PTHR34473">
    <property type="entry name" value="UPF0699 TRANSMEMBRANE PROTEIN YDBS"/>
    <property type="match status" value="1"/>
</dbReference>
<evidence type="ECO:0000259" key="2">
    <source>
        <dbReference type="Pfam" id="PF03703"/>
    </source>
</evidence>
<dbReference type="AlphaFoldDB" id="A0A553ZZV8"/>
<keyword evidence="1" id="KW-1133">Transmembrane helix</keyword>
<dbReference type="OrthoDB" id="1750577at2"/>
<name>A0A553ZZV8_9BACI</name>
<keyword evidence="1" id="KW-0472">Membrane</keyword>
<evidence type="ECO:0000313" key="3">
    <source>
        <dbReference type="EMBL" id="TSB46971.1"/>
    </source>
</evidence>
<gene>
    <name evidence="3" type="ORF">FN960_08090</name>
</gene>
<dbReference type="EMBL" id="VLXZ01000004">
    <property type="protein sequence ID" value="TSB46971.1"/>
    <property type="molecule type" value="Genomic_DNA"/>
</dbReference>
<evidence type="ECO:0000313" key="4">
    <source>
        <dbReference type="Proteomes" id="UP000318521"/>
    </source>
</evidence>
<dbReference type="Pfam" id="PF03703">
    <property type="entry name" value="bPH_2"/>
    <property type="match status" value="1"/>
</dbReference>
<dbReference type="RefSeq" id="WP_143848201.1">
    <property type="nucleotide sequence ID" value="NZ_VLXZ01000004.1"/>
</dbReference>
<accession>A0A553ZZV8</accession>
<keyword evidence="4" id="KW-1185">Reference proteome</keyword>
<dbReference type="PANTHER" id="PTHR34473:SF2">
    <property type="entry name" value="UPF0699 TRANSMEMBRANE PROTEIN YDBT"/>
    <property type="match status" value="1"/>
</dbReference>
<feature type="transmembrane region" description="Helical" evidence="1">
    <location>
        <begin position="47"/>
        <end position="67"/>
    </location>
</feature>
<feature type="domain" description="YdbS-like PH" evidence="2">
    <location>
        <begin position="72"/>
        <end position="148"/>
    </location>
</feature>
<sequence length="158" mass="18610">MREAPSNRLSKKSITIWRIQRSFEGLFILLLPVGFLILQRFIELPSWILYVLVAVFILYILAFIIIWPPIQWRRFRYQVHEQEIDIQQGVLIVRRTLVPMTRIQHVETEQGPILRRYKMASVEIQTAATTHRIPVLPIEEADQLRDQIARLAAVAIDE</sequence>
<comment type="caution">
    <text evidence="3">The sequence shown here is derived from an EMBL/GenBank/DDBJ whole genome shotgun (WGS) entry which is preliminary data.</text>
</comment>
<dbReference type="Proteomes" id="UP000318521">
    <property type="component" value="Unassembled WGS sequence"/>
</dbReference>
<proteinExistence type="predicted"/>
<dbReference type="InterPro" id="IPR005182">
    <property type="entry name" value="YdbS-like_PH"/>
</dbReference>
<reference evidence="3 4" key="1">
    <citation type="submission" date="2019-07" db="EMBL/GenBank/DDBJ databases">
        <authorList>
            <person name="Park Y.J."/>
            <person name="Jeong S.E."/>
            <person name="Jung H.S."/>
        </authorList>
    </citation>
    <scope>NUCLEOTIDE SEQUENCE [LARGE SCALE GENOMIC DNA]</scope>
    <source>
        <strain evidence="4">P16(2019)</strain>
    </source>
</reference>
<protein>
    <submittedName>
        <fullName evidence="3">PH domain-containing protein</fullName>
    </submittedName>
</protein>
<evidence type="ECO:0000256" key="1">
    <source>
        <dbReference type="SAM" id="Phobius"/>
    </source>
</evidence>
<organism evidence="3 4">
    <name type="scientific">Alkalicoccobacillus porphyridii</name>
    <dbReference type="NCBI Taxonomy" id="2597270"/>
    <lineage>
        <taxon>Bacteria</taxon>
        <taxon>Bacillati</taxon>
        <taxon>Bacillota</taxon>
        <taxon>Bacilli</taxon>
        <taxon>Bacillales</taxon>
        <taxon>Bacillaceae</taxon>
        <taxon>Alkalicoccobacillus</taxon>
    </lineage>
</organism>